<feature type="domain" description="PRISE-like Rossmann-fold" evidence="1">
    <location>
        <begin position="67"/>
        <end position="298"/>
    </location>
</feature>
<keyword evidence="3" id="KW-1185">Reference proteome</keyword>
<gene>
    <name evidence="2" type="ORF">QF206_11615</name>
</gene>
<name>A0AAW6T9Y1_9MICO</name>
<dbReference type="InterPro" id="IPR036291">
    <property type="entry name" value="NAD(P)-bd_dom_sf"/>
</dbReference>
<dbReference type="Gene3D" id="3.40.50.720">
    <property type="entry name" value="NAD(P)-binding Rossmann-like Domain"/>
    <property type="match status" value="1"/>
</dbReference>
<dbReference type="EMBL" id="JASATX010000006">
    <property type="protein sequence ID" value="MDI2099611.1"/>
    <property type="molecule type" value="Genomic_DNA"/>
</dbReference>
<dbReference type="InterPro" id="IPR055222">
    <property type="entry name" value="PRISE-like_Rossmann-fold"/>
</dbReference>
<dbReference type="PANTHER" id="PTHR32487:SF0">
    <property type="entry name" value="3-OXO-DELTA(4,5)-STEROID 5-BETA-REDUCTASE"/>
    <property type="match status" value="1"/>
</dbReference>
<reference evidence="2 3" key="1">
    <citation type="submission" date="2023-04" db="EMBL/GenBank/DDBJ databases">
        <title>Klugiella caeni sp. nov. isolated from the sludge of biochemical tank.</title>
        <authorList>
            <person name="Geng K."/>
        </authorList>
    </citation>
    <scope>NUCLEOTIDE SEQUENCE [LARGE SCALE GENOMIC DNA]</scope>
    <source>
        <strain evidence="2 3">YN-L-19</strain>
    </source>
</reference>
<dbReference type="Proteomes" id="UP001321506">
    <property type="component" value="Unassembled WGS sequence"/>
</dbReference>
<protein>
    <submittedName>
        <fullName evidence="2">SDR family oxidoreductase</fullName>
    </submittedName>
</protein>
<dbReference type="PANTHER" id="PTHR32487">
    <property type="entry name" value="3-OXO-DELTA(4,5)-STEROID 5-BETA-REDUCTASE"/>
    <property type="match status" value="1"/>
</dbReference>
<proteinExistence type="predicted"/>
<sequence>MTEIRDALVVGVSGIAGSAVANHLHREGVPVVGLSRGRVHGLTDVDQRRADLEDRASIAEALGDRSPSHVYITVWKRHNTEAENIRVNGLMIRNLMDVLGERGGVEHVSLLTGLKHYIGSPNQQGEIAPSSDTPFDERAPRLPVENFYYAQEDAVFDAAERQGFTWSVHRSHTIVGASVGNAMNMFLTIAVYAAICRELGKPFIFPGSEVRWNALGDVTDSRILAAQMIWASTTPAARNEAFNTVNGDFFRWRTMWPRIAEMLGVEPEGFNGEVRPMQTLLADAAPIWKRIAEKHNLIEDDLDRVASPWHTDGDLGRKIEIHADSGKARELGFTDFVRSERSFRDLFAHYSAAGVIPPVPVTGSPLWREF</sequence>
<evidence type="ECO:0000313" key="2">
    <source>
        <dbReference type="EMBL" id="MDI2099611.1"/>
    </source>
</evidence>
<dbReference type="CDD" id="cd08948">
    <property type="entry name" value="5beta-POR_like_SDR_a"/>
    <property type="match status" value="1"/>
</dbReference>
<accession>A0AAW6T9Y1</accession>
<organism evidence="2 3">
    <name type="scientific">Ruicaihuangia caeni</name>
    <dbReference type="NCBI Taxonomy" id="3042517"/>
    <lineage>
        <taxon>Bacteria</taxon>
        <taxon>Bacillati</taxon>
        <taxon>Actinomycetota</taxon>
        <taxon>Actinomycetes</taxon>
        <taxon>Micrococcales</taxon>
        <taxon>Microbacteriaceae</taxon>
        <taxon>Ruicaihuangia</taxon>
    </lineage>
</organism>
<evidence type="ECO:0000313" key="3">
    <source>
        <dbReference type="Proteomes" id="UP001321506"/>
    </source>
</evidence>
<dbReference type="AlphaFoldDB" id="A0AAW6T9Y1"/>
<evidence type="ECO:0000259" key="1">
    <source>
        <dbReference type="Pfam" id="PF22917"/>
    </source>
</evidence>
<dbReference type="Pfam" id="PF22917">
    <property type="entry name" value="PRISE"/>
    <property type="match status" value="1"/>
</dbReference>
<dbReference type="SUPFAM" id="SSF51735">
    <property type="entry name" value="NAD(P)-binding Rossmann-fold domains"/>
    <property type="match status" value="1"/>
</dbReference>
<dbReference type="RefSeq" id="WP_281489404.1">
    <property type="nucleotide sequence ID" value="NZ_JASATX010000006.1"/>
</dbReference>
<comment type="caution">
    <text evidence="2">The sequence shown here is derived from an EMBL/GenBank/DDBJ whole genome shotgun (WGS) entry which is preliminary data.</text>
</comment>